<organism evidence="2 3">
    <name type="scientific">Escallonia herrerae</name>
    <dbReference type="NCBI Taxonomy" id="1293975"/>
    <lineage>
        <taxon>Eukaryota</taxon>
        <taxon>Viridiplantae</taxon>
        <taxon>Streptophyta</taxon>
        <taxon>Embryophyta</taxon>
        <taxon>Tracheophyta</taxon>
        <taxon>Spermatophyta</taxon>
        <taxon>Magnoliopsida</taxon>
        <taxon>eudicotyledons</taxon>
        <taxon>Gunneridae</taxon>
        <taxon>Pentapetalae</taxon>
        <taxon>asterids</taxon>
        <taxon>campanulids</taxon>
        <taxon>Escalloniales</taxon>
        <taxon>Escalloniaceae</taxon>
        <taxon>Escallonia</taxon>
    </lineage>
</organism>
<accession>A0AA88XCM5</accession>
<comment type="caution">
    <text evidence="2">The sequence shown here is derived from an EMBL/GenBank/DDBJ whole genome shotgun (WGS) entry which is preliminary data.</text>
</comment>
<evidence type="ECO:0000313" key="3">
    <source>
        <dbReference type="Proteomes" id="UP001188597"/>
    </source>
</evidence>
<sequence>MLTSLFSSFDALSAEKVGTYCFSRAPAVDTAEDKHAAVSDPKGASSAVEAMKKDKQVGSAPPPPGAVKKPQNGQGQQRRAPRFAVELDGVHCFETILCSTTKFHTYKYKAHDVANIIRQYGSKGGGPGTFGFADVST</sequence>
<evidence type="ECO:0000313" key="2">
    <source>
        <dbReference type="EMBL" id="KAK3042064.1"/>
    </source>
</evidence>
<evidence type="ECO:0000256" key="1">
    <source>
        <dbReference type="SAM" id="MobiDB-lite"/>
    </source>
</evidence>
<gene>
    <name evidence="2" type="ORF">RJ639_001766</name>
</gene>
<protein>
    <submittedName>
        <fullName evidence="2">Uncharacterized protein</fullName>
    </submittedName>
</protein>
<feature type="region of interest" description="Disordered" evidence="1">
    <location>
        <begin position="29"/>
        <end position="81"/>
    </location>
</feature>
<keyword evidence="3" id="KW-1185">Reference proteome</keyword>
<dbReference type="PANTHER" id="PTHR33641:SF16">
    <property type="entry name" value="AVR9_CF-9 RAPIDLY ELICITED PROTEIN"/>
    <property type="match status" value="1"/>
</dbReference>
<proteinExistence type="predicted"/>
<dbReference type="Proteomes" id="UP001188597">
    <property type="component" value="Unassembled WGS sequence"/>
</dbReference>
<reference evidence="2" key="1">
    <citation type="submission" date="2022-12" db="EMBL/GenBank/DDBJ databases">
        <title>Draft genome assemblies for two species of Escallonia (Escalloniales).</title>
        <authorList>
            <person name="Chanderbali A."/>
            <person name="Dervinis C."/>
            <person name="Anghel I."/>
            <person name="Soltis D."/>
            <person name="Soltis P."/>
            <person name="Zapata F."/>
        </authorList>
    </citation>
    <scope>NUCLEOTIDE SEQUENCE</scope>
    <source>
        <strain evidence="2">UCBG64.0493</strain>
        <tissue evidence="2">Leaf</tissue>
    </source>
</reference>
<dbReference type="AlphaFoldDB" id="A0AA88XCM5"/>
<dbReference type="EMBL" id="JAVXUP010000024">
    <property type="protein sequence ID" value="KAK3042064.1"/>
    <property type="molecule type" value="Genomic_DNA"/>
</dbReference>
<name>A0AA88XCM5_9ASTE</name>
<dbReference type="PANTHER" id="PTHR33641">
    <property type="entry name" value="OS06G0133500 PROTEIN"/>
    <property type="match status" value="1"/>
</dbReference>